<proteinExistence type="predicted"/>
<dbReference type="Pfam" id="PF07690">
    <property type="entry name" value="MFS_1"/>
    <property type="match status" value="1"/>
</dbReference>
<dbReference type="GeneID" id="19242562"/>
<dbReference type="PANTHER" id="PTHR23501">
    <property type="entry name" value="MAJOR FACILITATOR SUPERFAMILY"/>
    <property type="match status" value="1"/>
</dbReference>
<feature type="transmembrane region" description="Helical" evidence="6">
    <location>
        <begin position="124"/>
        <end position="150"/>
    </location>
</feature>
<evidence type="ECO:0000313" key="9">
    <source>
        <dbReference type="Proteomes" id="UP000019373"/>
    </source>
</evidence>
<dbReference type="PROSITE" id="PS50850">
    <property type="entry name" value="MFS"/>
    <property type="match status" value="1"/>
</dbReference>
<keyword evidence="4 6" id="KW-0472">Membrane</keyword>
<protein>
    <recommendedName>
        <fullName evidence="7">Major facilitator superfamily (MFS) profile domain-containing protein</fullName>
    </recommendedName>
</protein>
<evidence type="ECO:0000313" key="8">
    <source>
        <dbReference type="EMBL" id="ERF72473.1"/>
    </source>
</evidence>
<organism evidence="8 9">
    <name type="scientific">Endocarpon pusillum (strain Z07020 / HMAS-L-300199)</name>
    <name type="common">Lichen-forming fungus</name>
    <dbReference type="NCBI Taxonomy" id="1263415"/>
    <lineage>
        <taxon>Eukaryota</taxon>
        <taxon>Fungi</taxon>
        <taxon>Dikarya</taxon>
        <taxon>Ascomycota</taxon>
        <taxon>Pezizomycotina</taxon>
        <taxon>Eurotiomycetes</taxon>
        <taxon>Chaetothyriomycetidae</taxon>
        <taxon>Verrucariales</taxon>
        <taxon>Verrucariaceae</taxon>
        <taxon>Endocarpon</taxon>
    </lineage>
</organism>
<evidence type="ECO:0000256" key="6">
    <source>
        <dbReference type="SAM" id="Phobius"/>
    </source>
</evidence>
<reference evidence="9" key="1">
    <citation type="journal article" date="2014" name="BMC Genomics">
        <title>Genome characteristics reveal the impact of lichenization on lichen-forming fungus Endocarpon pusillum Hedwig (Verrucariales, Ascomycota).</title>
        <authorList>
            <person name="Wang Y.-Y."/>
            <person name="Liu B."/>
            <person name="Zhang X.-Y."/>
            <person name="Zhou Q.-M."/>
            <person name="Zhang T."/>
            <person name="Li H."/>
            <person name="Yu Y.-F."/>
            <person name="Zhang X.-L."/>
            <person name="Hao X.-Y."/>
            <person name="Wang M."/>
            <person name="Wang L."/>
            <person name="Wei J.-C."/>
        </authorList>
    </citation>
    <scope>NUCLEOTIDE SEQUENCE [LARGE SCALE GENOMIC DNA]</scope>
    <source>
        <strain evidence="9">Z07020 / HMAS-L-300199</strain>
    </source>
</reference>
<feature type="region of interest" description="Disordered" evidence="5">
    <location>
        <begin position="1"/>
        <end position="44"/>
    </location>
</feature>
<dbReference type="AlphaFoldDB" id="U1GJX2"/>
<dbReference type="PANTHER" id="PTHR23501:SF199">
    <property type="entry name" value="MFS EFFLUX TRANSPORTER INPD-RELATED"/>
    <property type="match status" value="1"/>
</dbReference>
<dbReference type="InterPro" id="IPR020846">
    <property type="entry name" value="MFS_dom"/>
</dbReference>
<dbReference type="Gene3D" id="1.20.1250.20">
    <property type="entry name" value="MFS general substrate transporter like domains"/>
    <property type="match status" value="1"/>
</dbReference>
<dbReference type="SUPFAM" id="SSF103473">
    <property type="entry name" value="MFS general substrate transporter"/>
    <property type="match status" value="1"/>
</dbReference>
<dbReference type="eggNOG" id="KOG0254">
    <property type="taxonomic scope" value="Eukaryota"/>
</dbReference>
<evidence type="ECO:0000256" key="5">
    <source>
        <dbReference type="SAM" id="MobiDB-lite"/>
    </source>
</evidence>
<evidence type="ECO:0000256" key="2">
    <source>
        <dbReference type="ARBA" id="ARBA00022692"/>
    </source>
</evidence>
<name>U1GJX2_ENDPU</name>
<evidence type="ECO:0000256" key="1">
    <source>
        <dbReference type="ARBA" id="ARBA00004141"/>
    </source>
</evidence>
<feature type="transmembrane region" description="Helical" evidence="6">
    <location>
        <begin position="58"/>
        <end position="82"/>
    </location>
</feature>
<dbReference type="GO" id="GO:0022857">
    <property type="term" value="F:transmembrane transporter activity"/>
    <property type="evidence" value="ECO:0007669"/>
    <property type="project" value="InterPro"/>
</dbReference>
<sequence>MKLNTRFRKETKVNNDPAHAKQVNPDSTQSGDGEEVRETGALSENGPVNRLSKKNLTLVIAALCLAVFCQALDTTIIATAIPRITDEFSSLDDVGWYGSGYLLANCASLLSYGKLYNLFPVQWVFLGALGVFELGSLVCGATPSSVGLIMGRVIQGIGAGGLLSGGTLIIAATVPLTVYPLNSI</sequence>
<evidence type="ECO:0000256" key="3">
    <source>
        <dbReference type="ARBA" id="ARBA00022989"/>
    </source>
</evidence>
<feature type="transmembrane region" description="Helical" evidence="6">
    <location>
        <begin position="156"/>
        <end position="179"/>
    </location>
</feature>
<comment type="subcellular location">
    <subcellularLocation>
        <location evidence="1">Membrane</location>
        <topology evidence="1">Multi-pass membrane protein</topology>
    </subcellularLocation>
</comment>
<dbReference type="OMA" id="WKSTTVI"/>
<dbReference type="OrthoDB" id="10021397at2759"/>
<keyword evidence="2 6" id="KW-0812">Transmembrane</keyword>
<keyword evidence="9" id="KW-1185">Reference proteome</keyword>
<dbReference type="RefSeq" id="XP_007801849.1">
    <property type="nucleotide sequence ID" value="XM_007803658.1"/>
</dbReference>
<evidence type="ECO:0000256" key="4">
    <source>
        <dbReference type="ARBA" id="ARBA00023136"/>
    </source>
</evidence>
<dbReference type="Proteomes" id="UP000019373">
    <property type="component" value="Unassembled WGS sequence"/>
</dbReference>
<evidence type="ECO:0000259" key="7">
    <source>
        <dbReference type="PROSITE" id="PS50850"/>
    </source>
</evidence>
<dbReference type="GO" id="GO:0005886">
    <property type="term" value="C:plasma membrane"/>
    <property type="evidence" value="ECO:0007669"/>
    <property type="project" value="TreeGrafter"/>
</dbReference>
<dbReference type="InterPro" id="IPR036259">
    <property type="entry name" value="MFS_trans_sf"/>
</dbReference>
<feature type="transmembrane region" description="Helical" evidence="6">
    <location>
        <begin position="94"/>
        <end position="112"/>
    </location>
</feature>
<feature type="domain" description="Major facilitator superfamily (MFS) profile" evidence="7">
    <location>
        <begin position="59"/>
        <end position="184"/>
    </location>
</feature>
<dbReference type="EMBL" id="KE721096">
    <property type="protein sequence ID" value="ERF72473.1"/>
    <property type="molecule type" value="Genomic_DNA"/>
</dbReference>
<dbReference type="InterPro" id="IPR011701">
    <property type="entry name" value="MFS"/>
</dbReference>
<gene>
    <name evidence="8" type="ORF">EPUS_07682</name>
</gene>
<dbReference type="HOGENOM" id="CLU_000960_10_3_1"/>
<keyword evidence="3 6" id="KW-1133">Transmembrane helix</keyword>
<accession>U1GJX2</accession>